<gene>
    <name evidence="1" type="ORF">Klosneuvirus_2_227</name>
</gene>
<protein>
    <submittedName>
        <fullName evidence="1">Uncharacterized protein</fullName>
    </submittedName>
</protein>
<organism evidence="1">
    <name type="scientific">Klosneuvirus KNV1</name>
    <dbReference type="NCBI Taxonomy" id="1977640"/>
    <lineage>
        <taxon>Viruses</taxon>
        <taxon>Varidnaviria</taxon>
        <taxon>Bamfordvirae</taxon>
        <taxon>Nucleocytoviricota</taxon>
        <taxon>Megaviricetes</taxon>
        <taxon>Imitervirales</taxon>
        <taxon>Mimiviridae</taxon>
        <taxon>Klosneuvirinae</taxon>
        <taxon>Klosneuvirus</taxon>
    </lineage>
</organism>
<accession>A0A1V0SJF5</accession>
<sequence length="249" mass="29171">MTDKLFDDNIRRKMISTMDFKTLNEYLKNMDRMAKRKGGKYLEIYNKDLEYTMTLTDTEYQDGGNLFSLSGIQNNNITNNDSSDEEKQTTMTEQVCDTEAYVQRINNIINKTPQKETELNLIKTKITKNNDKNCIYRFIDIVKSIDNSLTQNEYNLIKELTKIITNDKILIKDAFDYMGKALGKTDVSQEFIQKLSELRSKKTKMSKQQYNNEKDILIKNYIKKSGFKNVCISKLVEKIIYTSRKKTIN</sequence>
<reference evidence="1" key="1">
    <citation type="journal article" date="2017" name="Science">
        <title>Giant viruses with an expanded complement of translation system components.</title>
        <authorList>
            <person name="Schulz F."/>
            <person name="Yutin N."/>
            <person name="Ivanova N.N."/>
            <person name="Ortega D.R."/>
            <person name="Lee T.K."/>
            <person name="Vierheilig J."/>
            <person name="Daims H."/>
            <person name="Horn M."/>
            <person name="Wagner M."/>
            <person name="Jensen G.J."/>
            <person name="Kyrpides N.C."/>
            <person name="Koonin E.V."/>
            <person name="Woyke T."/>
        </authorList>
    </citation>
    <scope>NUCLEOTIDE SEQUENCE</scope>
    <source>
        <strain evidence="1">KNV1</strain>
    </source>
</reference>
<dbReference type="EMBL" id="KY684109">
    <property type="protein sequence ID" value="ARF11791.1"/>
    <property type="molecule type" value="Genomic_DNA"/>
</dbReference>
<proteinExistence type="predicted"/>
<evidence type="ECO:0000313" key="1">
    <source>
        <dbReference type="EMBL" id="ARF11791.1"/>
    </source>
</evidence>
<name>A0A1V0SJF5_9VIRU</name>